<protein>
    <submittedName>
        <fullName evidence="1">Uncharacterized protein</fullName>
    </submittedName>
</protein>
<name>A0ACC4CJB0_POPAL</name>
<gene>
    <name evidence="1" type="ORF">D5086_009291</name>
</gene>
<sequence>MVDETGVGVADPEPVTEVQQLSQVVQTWIEFTMERDRMRDRDVPSTSHTVQGVNVPLDAFMKLAPPIFTGIDSSEDPQRFLDDIWRRCKALGCTDHRAVSLASFRLEGDVAISWFESRERARPVETQWTWKEFSSMFLDRFLPQSIRDARLYEFERLSQGSMTVDEYDLKFTQLSRYAEHLLPTEEWRVKRFIRGLKSSMYMVLAPQVFPSYSSAVDSARLLEAREIEDMTVGQSKRPRDEGQSFRQQGSSGSSGQSGSSGTQSLVQTAPRSSFVSPGDSSSCQHCGGGHNSAECYRRTGACFSCGQIGHKIRECPRRQLSTSGLSASVQHPIQAPSTSQSVAHGGRGFGGRGQRGRGAGDRGQIQQGQGHARVFALTQQDAQASNTVVSGILPVCSFEAKVLFDTGATHSFVSPYFAMRYG</sequence>
<dbReference type="EMBL" id="RCHU02000004">
    <property type="protein sequence ID" value="KAL3597654.1"/>
    <property type="molecule type" value="Genomic_DNA"/>
</dbReference>
<organism evidence="1 2">
    <name type="scientific">Populus alba</name>
    <name type="common">White poplar</name>
    <dbReference type="NCBI Taxonomy" id="43335"/>
    <lineage>
        <taxon>Eukaryota</taxon>
        <taxon>Viridiplantae</taxon>
        <taxon>Streptophyta</taxon>
        <taxon>Embryophyta</taxon>
        <taxon>Tracheophyta</taxon>
        <taxon>Spermatophyta</taxon>
        <taxon>Magnoliopsida</taxon>
        <taxon>eudicotyledons</taxon>
        <taxon>Gunneridae</taxon>
        <taxon>Pentapetalae</taxon>
        <taxon>rosids</taxon>
        <taxon>fabids</taxon>
        <taxon>Malpighiales</taxon>
        <taxon>Salicaceae</taxon>
        <taxon>Saliceae</taxon>
        <taxon>Populus</taxon>
    </lineage>
</organism>
<reference evidence="1 2" key="1">
    <citation type="journal article" date="2024" name="Plant Biotechnol. J.">
        <title>Genome and CRISPR/Cas9 system of a widespread forest tree (Populus alba) in the world.</title>
        <authorList>
            <person name="Liu Y.J."/>
            <person name="Jiang P.F."/>
            <person name="Han X.M."/>
            <person name="Li X.Y."/>
            <person name="Wang H.M."/>
            <person name="Wang Y.J."/>
            <person name="Wang X.X."/>
            <person name="Zeng Q.Y."/>
        </authorList>
    </citation>
    <scope>NUCLEOTIDE SEQUENCE [LARGE SCALE GENOMIC DNA]</scope>
    <source>
        <strain evidence="2">cv. PAL-ZL1</strain>
    </source>
</reference>
<accession>A0ACC4CJB0</accession>
<proteinExistence type="predicted"/>
<keyword evidence="2" id="KW-1185">Reference proteome</keyword>
<evidence type="ECO:0000313" key="1">
    <source>
        <dbReference type="EMBL" id="KAL3597654.1"/>
    </source>
</evidence>
<evidence type="ECO:0000313" key="2">
    <source>
        <dbReference type="Proteomes" id="UP000309997"/>
    </source>
</evidence>
<dbReference type="Proteomes" id="UP000309997">
    <property type="component" value="Unassembled WGS sequence"/>
</dbReference>
<comment type="caution">
    <text evidence="1">The sequence shown here is derived from an EMBL/GenBank/DDBJ whole genome shotgun (WGS) entry which is preliminary data.</text>
</comment>